<evidence type="ECO:0000313" key="1">
    <source>
        <dbReference type="EMBL" id="MDO6967022.1"/>
    </source>
</evidence>
<dbReference type="RefSeq" id="WP_304378951.1">
    <property type="nucleotide sequence ID" value="NZ_JAUOZU010000025.1"/>
</dbReference>
<evidence type="ECO:0000313" key="2">
    <source>
        <dbReference type="Proteomes" id="UP001174932"/>
    </source>
</evidence>
<gene>
    <name evidence="1" type="ORF">Q4481_23955</name>
</gene>
<reference evidence="1" key="1">
    <citation type="journal article" date="2015" name="Int. J. Syst. Evol. Microbiol.">
        <title>Rhizobium alvei sp. nov., isolated from a freshwater river.</title>
        <authorList>
            <person name="Sheu S.Y."/>
            <person name="Huang H.W."/>
            <person name="Young C.C."/>
            <person name="Chen W.M."/>
        </authorList>
    </citation>
    <scope>NUCLEOTIDE SEQUENCE</scope>
    <source>
        <strain evidence="1">TNR-22</strain>
    </source>
</reference>
<proteinExistence type="predicted"/>
<reference evidence="1" key="2">
    <citation type="submission" date="2023-07" db="EMBL/GenBank/DDBJ databases">
        <authorList>
            <person name="Shen H."/>
        </authorList>
    </citation>
    <scope>NUCLEOTIDE SEQUENCE</scope>
    <source>
        <strain evidence="1">TNR-22</strain>
    </source>
</reference>
<protein>
    <submittedName>
        <fullName evidence="1">Uncharacterized protein</fullName>
    </submittedName>
</protein>
<dbReference type="EMBL" id="JAUOZU010000025">
    <property type="protein sequence ID" value="MDO6967022.1"/>
    <property type="molecule type" value="Genomic_DNA"/>
</dbReference>
<accession>A0ABT8YUK3</accession>
<keyword evidence="2" id="KW-1185">Reference proteome</keyword>
<organism evidence="1 2">
    <name type="scientific">Rhizobium alvei</name>
    <dbReference type="NCBI Taxonomy" id="1132659"/>
    <lineage>
        <taxon>Bacteria</taxon>
        <taxon>Pseudomonadati</taxon>
        <taxon>Pseudomonadota</taxon>
        <taxon>Alphaproteobacteria</taxon>
        <taxon>Hyphomicrobiales</taxon>
        <taxon>Rhizobiaceae</taxon>
        <taxon>Rhizobium/Agrobacterium group</taxon>
        <taxon>Rhizobium</taxon>
    </lineage>
</organism>
<name>A0ABT8YUK3_9HYPH</name>
<comment type="caution">
    <text evidence="1">The sequence shown here is derived from an EMBL/GenBank/DDBJ whole genome shotgun (WGS) entry which is preliminary data.</text>
</comment>
<dbReference type="Proteomes" id="UP001174932">
    <property type="component" value="Unassembled WGS sequence"/>
</dbReference>
<sequence length="136" mass="15628">MFVLKKEIKAWWPVKVSEPDETIPGHFADYEFEVLFRLLDRDEARAQNDARARLIEGDASVTSLSSANERMRAIEQFDDDSFVGVISDWRGIQDERKAEVPFSEAILRQALKRPHIRKAIFDAYQAMASGEGLRKN</sequence>